<dbReference type="InParanoid" id="D1YV27"/>
<organism evidence="5 6">
    <name type="scientific">Methanocella paludicola (strain DSM 17711 / JCM 13418 / NBRC 101707 / SANAE)</name>
    <dbReference type="NCBI Taxonomy" id="304371"/>
    <lineage>
        <taxon>Archaea</taxon>
        <taxon>Methanobacteriati</taxon>
        <taxon>Methanobacteriota</taxon>
        <taxon>Stenosarchaea group</taxon>
        <taxon>Methanomicrobia</taxon>
        <taxon>Methanocellales</taxon>
        <taxon>Methanocellaceae</taxon>
        <taxon>Methanocella</taxon>
    </lineage>
</organism>
<dbReference type="STRING" id="304371.MCP_0227"/>
<dbReference type="HAMAP" id="MF_00511">
    <property type="entry name" value="Ribosomal_eS17"/>
    <property type="match status" value="1"/>
</dbReference>
<dbReference type="AlphaFoldDB" id="D1YV27"/>
<dbReference type="InterPro" id="IPR036401">
    <property type="entry name" value="Ribosomal_eS17_sf"/>
</dbReference>
<keyword evidence="6" id="KW-1185">Reference proteome</keyword>
<dbReference type="GeneID" id="8682790"/>
<evidence type="ECO:0000313" key="6">
    <source>
        <dbReference type="Proteomes" id="UP000001882"/>
    </source>
</evidence>
<dbReference type="PATRIC" id="fig|304371.9.peg.234"/>
<dbReference type="InterPro" id="IPR001210">
    <property type="entry name" value="Ribosomal_eS17"/>
</dbReference>
<evidence type="ECO:0000256" key="4">
    <source>
        <dbReference type="HAMAP-Rule" id="MF_00511"/>
    </source>
</evidence>
<dbReference type="RefSeq" id="WP_012898979.1">
    <property type="nucleotide sequence ID" value="NC_013665.1"/>
</dbReference>
<accession>D1YV27</accession>
<dbReference type="GO" id="GO:0003735">
    <property type="term" value="F:structural constituent of ribosome"/>
    <property type="evidence" value="ECO:0007669"/>
    <property type="project" value="InterPro"/>
</dbReference>
<keyword evidence="2 4" id="KW-0689">Ribosomal protein</keyword>
<gene>
    <name evidence="4 5" type="primary">rps17e</name>
    <name evidence="5" type="ordered locus">MCP_0227</name>
</gene>
<reference evidence="5 6" key="1">
    <citation type="journal article" date="2007" name="Appl. Environ. Microbiol.">
        <title>Isolation of key methanogens for global methane emission from rice paddy fields: a novel isolate affiliated with the clone cluster rice cluster I.</title>
        <authorList>
            <person name="Sakai S."/>
            <person name="Imachi H."/>
            <person name="Sekiguchi Y."/>
            <person name="Ohashi A."/>
            <person name="Harada H."/>
            <person name="Kamagata Y."/>
        </authorList>
    </citation>
    <scope>NUCLEOTIDE SEQUENCE [LARGE SCALE GENOMIC DNA]</scope>
    <source>
        <strain evidence="6">DSM 17711 / JCM 13418 / NBRC 101707 / SANAE</strain>
    </source>
</reference>
<proteinExistence type="inferred from homology"/>
<evidence type="ECO:0000313" key="5">
    <source>
        <dbReference type="EMBL" id="BAI60299.1"/>
    </source>
</evidence>
<dbReference type="GO" id="GO:0006412">
    <property type="term" value="P:translation"/>
    <property type="evidence" value="ECO:0007669"/>
    <property type="project" value="UniProtKB-UniRule"/>
</dbReference>
<dbReference type="KEGG" id="mpd:MCP_0227"/>
<dbReference type="PROSITE" id="PS00712">
    <property type="entry name" value="RIBOSOMAL_S17E"/>
    <property type="match status" value="1"/>
</dbReference>
<protein>
    <recommendedName>
        <fullName evidence="4">Small ribosomal subunit protein eS17</fullName>
    </recommendedName>
</protein>
<dbReference type="GO" id="GO:1990904">
    <property type="term" value="C:ribonucleoprotein complex"/>
    <property type="evidence" value="ECO:0007669"/>
    <property type="project" value="UniProtKB-KW"/>
</dbReference>
<name>D1YV27_METPS</name>
<evidence type="ECO:0000256" key="1">
    <source>
        <dbReference type="ARBA" id="ARBA00010444"/>
    </source>
</evidence>
<reference evidence="6" key="3">
    <citation type="journal article" date="2011" name="PLoS ONE">
        <title>Genome sequence of a mesophilic hydrogenotrophic methanogen Methanocella paludicola, the first cultivated representative of the order Methanocellales.</title>
        <authorList>
            <person name="Sakai S."/>
            <person name="Takaki Y."/>
            <person name="Shimamura S."/>
            <person name="Sekine M."/>
            <person name="Tajima T."/>
            <person name="Kosugi H."/>
            <person name="Ichikawa N."/>
            <person name="Tasumi E."/>
            <person name="Hiraki A.T."/>
            <person name="Shimizu A."/>
            <person name="Kato Y."/>
            <person name="Nishiko R."/>
            <person name="Mori K."/>
            <person name="Fujita N."/>
            <person name="Imachi H."/>
            <person name="Takai K."/>
        </authorList>
    </citation>
    <scope>NUCLEOTIDE SEQUENCE [LARGE SCALE GENOMIC DNA]</scope>
    <source>
        <strain evidence="6">DSM 17711 / JCM 13418 / NBRC 101707 / SANAE</strain>
    </source>
</reference>
<dbReference type="GO" id="GO:0005840">
    <property type="term" value="C:ribosome"/>
    <property type="evidence" value="ECO:0007669"/>
    <property type="project" value="UniProtKB-KW"/>
</dbReference>
<evidence type="ECO:0000256" key="3">
    <source>
        <dbReference type="ARBA" id="ARBA00023274"/>
    </source>
</evidence>
<dbReference type="Gene3D" id="1.10.60.20">
    <property type="entry name" value="Ribosomal protein S17e-like"/>
    <property type="match status" value="1"/>
</dbReference>
<dbReference type="NCBIfam" id="NF002242">
    <property type="entry name" value="PRK01151.1"/>
    <property type="match status" value="1"/>
</dbReference>
<dbReference type="eggNOG" id="arCOG01885">
    <property type="taxonomic scope" value="Archaea"/>
</dbReference>
<dbReference type="Pfam" id="PF00833">
    <property type="entry name" value="Ribosomal_S17e"/>
    <property type="match status" value="1"/>
</dbReference>
<reference evidence="5 6" key="2">
    <citation type="journal article" date="2008" name="Int. J. Syst. Evol. Microbiol.">
        <title>Methanocella paludicola gen. nov., sp. nov., a methane-producing archaeon, the first isolate of the lineage 'Rice Cluster I', and proposal of the new archaeal order Methanocellales ord. nov.</title>
        <authorList>
            <person name="Sakai S."/>
            <person name="Imachi H."/>
            <person name="Hanada S."/>
            <person name="Ohashi A."/>
            <person name="Harada H."/>
            <person name="Kamagata Y."/>
        </authorList>
    </citation>
    <scope>NUCLEOTIDE SEQUENCE [LARGE SCALE GENOMIC DNA]</scope>
    <source>
        <strain evidence="6">DSM 17711 / JCM 13418 / NBRC 101707 / SANAE</strain>
    </source>
</reference>
<sequence length="65" mass="7272">MGSIKQTNIKSTGHALLRQHPDEFTTDFNANKAQVEKLTGVDSKTLRNRVAGYVTRKVSSKGRRK</sequence>
<dbReference type="EMBL" id="AP011532">
    <property type="protein sequence ID" value="BAI60299.1"/>
    <property type="molecule type" value="Genomic_DNA"/>
</dbReference>
<dbReference type="FunCoup" id="D1YV27">
    <property type="interactions" value="57"/>
</dbReference>
<dbReference type="OrthoDB" id="52479at2157"/>
<dbReference type="SUPFAM" id="SSF116820">
    <property type="entry name" value="Rps17e-like"/>
    <property type="match status" value="1"/>
</dbReference>
<keyword evidence="3 4" id="KW-0687">Ribonucleoprotein</keyword>
<dbReference type="InterPro" id="IPR018273">
    <property type="entry name" value="Ribosomal_eS17_CS"/>
</dbReference>
<comment type="similarity">
    <text evidence="1 4">Belongs to the eukaryotic ribosomal protein eS17 family.</text>
</comment>
<evidence type="ECO:0000256" key="2">
    <source>
        <dbReference type="ARBA" id="ARBA00022980"/>
    </source>
</evidence>
<dbReference type="Proteomes" id="UP000001882">
    <property type="component" value="Chromosome"/>
</dbReference>